<dbReference type="eggNOG" id="arCOG02291">
    <property type="taxonomic scope" value="Archaea"/>
</dbReference>
<dbReference type="SFLD" id="SFLDG01129">
    <property type="entry name" value="C1.5:_HAD__Beta-PGM__Phosphata"/>
    <property type="match status" value="1"/>
</dbReference>
<dbReference type="NCBIfam" id="TIGR01509">
    <property type="entry name" value="HAD-SF-IA-v3"/>
    <property type="match status" value="1"/>
</dbReference>
<evidence type="ECO:0000256" key="1">
    <source>
        <dbReference type="ARBA" id="ARBA00001946"/>
    </source>
</evidence>
<dbReference type="InterPro" id="IPR023214">
    <property type="entry name" value="HAD_sf"/>
</dbReference>
<dbReference type="PATRIC" id="fig|29540.5.peg.1499"/>
<dbReference type="SFLD" id="SFLDS00003">
    <property type="entry name" value="Haloacid_Dehalogenase"/>
    <property type="match status" value="1"/>
</dbReference>
<dbReference type="Gene3D" id="1.10.150.240">
    <property type="entry name" value="Putative phosphatase, domain 2"/>
    <property type="match status" value="1"/>
</dbReference>
<feature type="region of interest" description="Disordered" evidence="5">
    <location>
        <begin position="1"/>
        <end position="64"/>
    </location>
</feature>
<dbReference type="InterPro" id="IPR036412">
    <property type="entry name" value="HAD-like_sf"/>
</dbReference>
<feature type="compositionally biased region" description="Basic and acidic residues" evidence="5">
    <location>
        <begin position="17"/>
        <end position="29"/>
    </location>
</feature>
<dbReference type="PANTHER" id="PTHR46470:SF4">
    <property type="entry name" value="5-AMINO-6-(5-PHOSPHO-D-RIBITYLAMINO)URACIL PHOSPHATASE YIGB"/>
    <property type="match status" value="1"/>
</dbReference>
<dbReference type="EMBL" id="AOIO01000021">
    <property type="protein sequence ID" value="ELZ02469.1"/>
    <property type="molecule type" value="Genomic_DNA"/>
</dbReference>
<comment type="caution">
    <text evidence="6">The sequence shown here is derived from an EMBL/GenBank/DDBJ whole genome shotgun (WGS) entry which is preliminary data.</text>
</comment>
<comment type="similarity">
    <text evidence="2">Belongs to the HAD-like hydrolase superfamily.</text>
</comment>
<reference evidence="6 7" key="1">
    <citation type="journal article" date="2014" name="PLoS Genet.">
        <title>Phylogenetically driven sequencing of extremely halophilic archaea reveals strategies for static and dynamic osmo-response.</title>
        <authorList>
            <person name="Becker E.A."/>
            <person name="Seitzer P.M."/>
            <person name="Tritt A."/>
            <person name="Larsen D."/>
            <person name="Krusor M."/>
            <person name="Yao A.I."/>
            <person name="Wu D."/>
            <person name="Madern D."/>
            <person name="Eisen J.A."/>
            <person name="Darling A.E."/>
            <person name="Facciotti M.T."/>
        </authorList>
    </citation>
    <scope>NUCLEOTIDE SEQUENCE [LARGE SCALE GENOMIC DNA]</scope>
    <source>
        <strain evidence="6 7">DSM 12278</strain>
    </source>
</reference>
<keyword evidence="7" id="KW-1185">Reference proteome</keyword>
<dbReference type="Pfam" id="PF00702">
    <property type="entry name" value="Hydrolase"/>
    <property type="match status" value="1"/>
</dbReference>
<dbReference type="Gene3D" id="3.40.50.1000">
    <property type="entry name" value="HAD superfamily/HAD-like"/>
    <property type="match status" value="1"/>
</dbReference>
<dbReference type="InterPro" id="IPR051400">
    <property type="entry name" value="HAD-like_hydrolase"/>
</dbReference>
<evidence type="ECO:0000313" key="7">
    <source>
        <dbReference type="Proteomes" id="UP000011554"/>
    </source>
</evidence>
<evidence type="ECO:0000256" key="4">
    <source>
        <dbReference type="ARBA" id="ARBA00022842"/>
    </source>
</evidence>
<evidence type="ECO:0000256" key="3">
    <source>
        <dbReference type="ARBA" id="ARBA00022801"/>
    </source>
</evidence>
<keyword evidence="4" id="KW-0460">Magnesium</keyword>
<accession>M0AYH0</accession>
<proteinExistence type="inferred from homology"/>
<dbReference type="InterPro" id="IPR006439">
    <property type="entry name" value="HAD-SF_hydro_IA"/>
</dbReference>
<keyword evidence="3 6" id="KW-0378">Hydrolase</keyword>
<dbReference type="InterPro" id="IPR023198">
    <property type="entry name" value="PGP-like_dom2"/>
</dbReference>
<protein>
    <submittedName>
        <fullName evidence="6">HAD-superfamily hydrolase</fullName>
    </submittedName>
</protein>
<name>M0AYH0_NATA1</name>
<evidence type="ECO:0000256" key="5">
    <source>
        <dbReference type="SAM" id="MobiDB-lite"/>
    </source>
</evidence>
<dbReference type="Proteomes" id="UP000011554">
    <property type="component" value="Unassembled WGS sequence"/>
</dbReference>
<dbReference type="STRING" id="29540.C481_07361"/>
<dbReference type="GO" id="GO:0044281">
    <property type="term" value="P:small molecule metabolic process"/>
    <property type="evidence" value="ECO:0007669"/>
    <property type="project" value="UniProtKB-ARBA"/>
</dbReference>
<dbReference type="GO" id="GO:0016787">
    <property type="term" value="F:hydrolase activity"/>
    <property type="evidence" value="ECO:0007669"/>
    <property type="project" value="UniProtKB-KW"/>
</dbReference>
<dbReference type="SUPFAM" id="SSF56784">
    <property type="entry name" value="HAD-like"/>
    <property type="match status" value="1"/>
</dbReference>
<comment type="cofactor">
    <cofactor evidence="1">
        <name>Mg(2+)</name>
        <dbReference type="ChEBI" id="CHEBI:18420"/>
    </cofactor>
</comment>
<evidence type="ECO:0000313" key="6">
    <source>
        <dbReference type="EMBL" id="ELZ02469.1"/>
    </source>
</evidence>
<dbReference type="NCBIfam" id="TIGR01549">
    <property type="entry name" value="HAD-SF-IA-v1"/>
    <property type="match status" value="1"/>
</dbReference>
<organism evidence="6 7">
    <name type="scientific">Natrialba asiatica (strain ATCC 700177 / DSM 12278 / JCM 9576 / FERM P-10747 / NBRC 102637 / 172P1)</name>
    <dbReference type="NCBI Taxonomy" id="29540"/>
    <lineage>
        <taxon>Archaea</taxon>
        <taxon>Methanobacteriati</taxon>
        <taxon>Methanobacteriota</taxon>
        <taxon>Stenosarchaea group</taxon>
        <taxon>Halobacteria</taxon>
        <taxon>Halobacteriales</taxon>
        <taxon>Natrialbaceae</taxon>
        <taxon>Natrialba</taxon>
    </lineage>
</organism>
<sequence length="294" mass="31607">MERLWMTAPIRGTSAGEQRESERATRDEPNDGGVDTGSTPAGGAMSDGPADTDSGGNGRREGPGADWQAVFWDIGGVILELESVRAAHATVIEEFVERNELDVSTVEAVETWRSAVGEFFRERDGTEFRAARDGYAKGFEAVAGESLATGEWRPAFEETVQSAIEPVPGAVDAIERLAGRDLHVGVISDVDDDAGREMLARFGVRKRFDSITTSEEVGRTKPDPEIFETALEKAGVEPTRSLMIGDRYEHDVKGADEVGMYGVAFGAADGPAVAYRITSPLEVLEIVADGIPEK</sequence>
<gene>
    <name evidence="6" type="ORF">C481_07361</name>
</gene>
<evidence type="ECO:0000256" key="2">
    <source>
        <dbReference type="ARBA" id="ARBA00007958"/>
    </source>
</evidence>
<dbReference type="AlphaFoldDB" id="M0AYH0"/>
<dbReference type="PANTHER" id="PTHR46470">
    <property type="entry name" value="N-ACYLNEURAMINATE-9-PHOSPHATASE"/>
    <property type="match status" value="1"/>
</dbReference>